<gene>
    <name evidence="9" type="ORF">ACIGXA_30640</name>
</gene>
<evidence type="ECO:0000313" key="10">
    <source>
        <dbReference type="Proteomes" id="UP001614394"/>
    </source>
</evidence>
<evidence type="ECO:0000313" key="9">
    <source>
        <dbReference type="EMBL" id="MFI9104880.1"/>
    </source>
</evidence>
<comment type="caution">
    <text evidence="9">The sequence shown here is derived from an EMBL/GenBank/DDBJ whole genome shotgun (WGS) entry which is preliminary data.</text>
</comment>
<evidence type="ECO:0000259" key="8">
    <source>
        <dbReference type="PROSITE" id="PS50847"/>
    </source>
</evidence>
<keyword evidence="6" id="KW-0812">Transmembrane</keyword>
<organism evidence="9 10">
    <name type="scientific">Streptomyces fildesensis</name>
    <dbReference type="NCBI Taxonomy" id="375757"/>
    <lineage>
        <taxon>Bacteria</taxon>
        <taxon>Bacillati</taxon>
        <taxon>Actinomycetota</taxon>
        <taxon>Actinomycetes</taxon>
        <taxon>Kitasatosporales</taxon>
        <taxon>Streptomycetaceae</taxon>
        <taxon>Streptomyces</taxon>
    </lineage>
</organism>
<keyword evidence="1" id="KW-0134">Cell wall</keyword>
<accession>A0ABW8CHP4</accession>
<feature type="chain" id="PRO_5046599037" description="Gram-positive cocci surface proteins LPxTG domain-containing protein" evidence="7">
    <location>
        <begin position="34"/>
        <end position="408"/>
    </location>
</feature>
<keyword evidence="6" id="KW-0472">Membrane</keyword>
<evidence type="ECO:0000256" key="1">
    <source>
        <dbReference type="ARBA" id="ARBA00022512"/>
    </source>
</evidence>
<keyword evidence="4" id="KW-0572">Peptidoglycan-anchor</keyword>
<evidence type="ECO:0000256" key="7">
    <source>
        <dbReference type="SAM" id="SignalP"/>
    </source>
</evidence>
<dbReference type="EMBL" id="JBITYG010000010">
    <property type="protein sequence ID" value="MFI9104880.1"/>
    <property type="molecule type" value="Genomic_DNA"/>
</dbReference>
<dbReference type="InterPro" id="IPR006311">
    <property type="entry name" value="TAT_signal"/>
</dbReference>
<feature type="region of interest" description="Disordered" evidence="5">
    <location>
        <begin position="325"/>
        <end position="360"/>
    </location>
</feature>
<proteinExistence type="predicted"/>
<keyword evidence="10" id="KW-1185">Reference proteome</keyword>
<evidence type="ECO:0000256" key="3">
    <source>
        <dbReference type="ARBA" id="ARBA00022729"/>
    </source>
</evidence>
<feature type="transmembrane region" description="Helical" evidence="6">
    <location>
        <begin position="382"/>
        <end position="401"/>
    </location>
</feature>
<name>A0ABW8CHP4_9ACTN</name>
<evidence type="ECO:0000256" key="4">
    <source>
        <dbReference type="ARBA" id="ARBA00023088"/>
    </source>
</evidence>
<keyword evidence="6" id="KW-1133">Transmembrane helix</keyword>
<sequence>MSARTLSRRPRLAAVAVAAAVCGTALMPAVAYADAPAAKPLHIAFGTPSPAGPLARGGATESYTVSATNNNAKAVEFNANVFGVPSGPSPLDGSEVKFTVVPVSAPATDIEVGRQDMAMVVHLRPHGTKSAPFSIPANTTYTWNITVGLNANFPANDGNLTLTFDTGNYEDNPSHSIPSISFQASPSIRIGTIKDHFGGATKVSAAKSAEFSLDVVNEAGGRFSKPLRTQLTAFGTGGDPALDLFVWLDGRWVEVAAPDHVNTWLLPDIPTGFAEGTYHYKLMFKLPAGKAPKTAKVLELNAQTGLSSGNTSIIAETDEKITVLPTAPVTTPTGTPSATPTPAPSSTTSSPAPSAPAATDAPVVNTKASLAHTGASGSNGTLAVGAAALVAAGAAMALAGLRRRRRQG</sequence>
<dbReference type="InterPro" id="IPR019931">
    <property type="entry name" value="LPXTG_anchor"/>
</dbReference>
<dbReference type="RefSeq" id="WP_399655534.1">
    <property type="nucleotide sequence ID" value="NZ_JBITYG010000010.1"/>
</dbReference>
<protein>
    <recommendedName>
        <fullName evidence="8">Gram-positive cocci surface proteins LPxTG domain-containing protein</fullName>
    </recommendedName>
</protein>
<evidence type="ECO:0000256" key="2">
    <source>
        <dbReference type="ARBA" id="ARBA00022525"/>
    </source>
</evidence>
<evidence type="ECO:0000256" key="5">
    <source>
        <dbReference type="SAM" id="MobiDB-lite"/>
    </source>
</evidence>
<feature type="domain" description="Gram-positive cocci surface proteins LPxTG" evidence="8">
    <location>
        <begin position="370"/>
        <end position="408"/>
    </location>
</feature>
<feature type="signal peptide" evidence="7">
    <location>
        <begin position="1"/>
        <end position="33"/>
    </location>
</feature>
<reference evidence="9 10" key="1">
    <citation type="submission" date="2024-10" db="EMBL/GenBank/DDBJ databases">
        <title>The Natural Products Discovery Center: Release of the First 8490 Sequenced Strains for Exploring Actinobacteria Biosynthetic Diversity.</title>
        <authorList>
            <person name="Kalkreuter E."/>
            <person name="Kautsar S.A."/>
            <person name="Yang D."/>
            <person name="Bader C.D."/>
            <person name="Teijaro C.N."/>
            <person name="Fluegel L."/>
            <person name="Davis C.M."/>
            <person name="Simpson J.R."/>
            <person name="Lauterbach L."/>
            <person name="Steele A.D."/>
            <person name="Gui C."/>
            <person name="Meng S."/>
            <person name="Li G."/>
            <person name="Viehrig K."/>
            <person name="Ye F."/>
            <person name="Su P."/>
            <person name="Kiefer A.F."/>
            <person name="Nichols A."/>
            <person name="Cepeda A.J."/>
            <person name="Yan W."/>
            <person name="Fan B."/>
            <person name="Jiang Y."/>
            <person name="Adhikari A."/>
            <person name="Zheng C.-J."/>
            <person name="Schuster L."/>
            <person name="Cowan T.M."/>
            <person name="Smanski M.J."/>
            <person name="Chevrette M.G."/>
            <person name="De Carvalho L.P.S."/>
            <person name="Shen B."/>
        </authorList>
    </citation>
    <scope>NUCLEOTIDE SEQUENCE [LARGE SCALE GENOMIC DNA]</scope>
    <source>
        <strain evidence="9 10">NPDC053399</strain>
    </source>
</reference>
<evidence type="ECO:0000256" key="6">
    <source>
        <dbReference type="SAM" id="Phobius"/>
    </source>
</evidence>
<keyword evidence="2" id="KW-0964">Secreted</keyword>
<keyword evidence="3 7" id="KW-0732">Signal</keyword>
<dbReference type="PROSITE" id="PS51318">
    <property type="entry name" value="TAT"/>
    <property type="match status" value="1"/>
</dbReference>
<dbReference type="Proteomes" id="UP001614394">
    <property type="component" value="Unassembled WGS sequence"/>
</dbReference>
<dbReference type="PROSITE" id="PS50847">
    <property type="entry name" value="GRAM_POS_ANCHORING"/>
    <property type="match status" value="1"/>
</dbReference>